<feature type="transmembrane region" description="Helical" evidence="8">
    <location>
        <begin position="61"/>
        <end position="84"/>
    </location>
</feature>
<dbReference type="SUPFAM" id="SSF56317">
    <property type="entry name" value="Carbon-nitrogen hydrolase"/>
    <property type="match status" value="1"/>
</dbReference>
<reference evidence="10 11" key="1">
    <citation type="submission" date="2021-03" db="EMBL/GenBank/DDBJ databases">
        <title>Sequencing the genomes of 1000 actinobacteria strains.</title>
        <authorList>
            <person name="Klenk H.-P."/>
        </authorList>
    </citation>
    <scope>NUCLEOTIDE SEQUENCE [LARGE SCALE GENOMIC DNA]</scope>
    <source>
        <strain evidence="10 11">DSM 45516</strain>
    </source>
</reference>
<dbReference type="InterPro" id="IPR004563">
    <property type="entry name" value="Apolipo_AcylTrfase"/>
</dbReference>
<keyword evidence="11" id="KW-1185">Reference proteome</keyword>
<evidence type="ECO:0000256" key="4">
    <source>
        <dbReference type="ARBA" id="ARBA00022692"/>
    </source>
</evidence>
<dbReference type="InterPro" id="IPR036526">
    <property type="entry name" value="C-N_Hydrolase_sf"/>
</dbReference>
<protein>
    <submittedName>
        <fullName evidence="10">Apolipoprotein N-acyltransferase</fullName>
        <ecNumber evidence="10">2.3.1.-</ecNumber>
    </submittedName>
</protein>
<dbReference type="PANTHER" id="PTHR38686">
    <property type="entry name" value="APOLIPOPROTEIN N-ACYLTRANSFERASE"/>
    <property type="match status" value="1"/>
</dbReference>
<name>A0ABS4QDJ7_9NOCA</name>
<keyword evidence="3 10" id="KW-0808">Transferase</keyword>
<dbReference type="PANTHER" id="PTHR38686:SF1">
    <property type="entry name" value="APOLIPOPROTEIN N-ACYLTRANSFERASE"/>
    <property type="match status" value="1"/>
</dbReference>
<dbReference type="GO" id="GO:0016746">
    <property type="term" value="F:acyltransferase activity"/>
    <property type="evidence" value="ECO:0007669"/>
    <property type="project" value="UniProtKB-KW"/>
</dbReference>
<evidence type="ECO:0000313" key="11">
    <source>
        <dbReference type="Proteomes" id="UP001519325"/>
    </source>
</evidence>
<evidence type="ECO:0000256" key="8">
    <source>
        <dbReference type="SAM" id="Phobius"/>
    </source>
</evidence>
<evidence type="ECO:0000256" key="1">
    <source>
        <dbReference type="ARBA" id="ARBA00004651"/>
    </source>
</evidence>
<organism evidence="10 11">
    <name type="scientific">Nocardia goodfellowii</name>
    <dbReference type="NCBI Taxonomy" id="882446"/>
    <lineage>
        <taxon>Bacteria</taxon>
        <taxon>Bacillati</taxon>
        <taxon>Actinomycetota</taxon>
        <taxon>Actinomycetes</taxon>
        <taxon>Mycobacteriales</taxon>
        <taxon>Nocardiaceae</taxon>
        <taxon>Nocardia</taxon>
    </lineage>
</organism>
<dbReference type="EMBL" id="JAGGMR010000001">
    <property type="protein sequence ID" value="MBP2189768.1"/>
    <property type="molecule type" value="Genomic_DNA"/>
</dbReference>
<gene>
    <name evidence="10" type="ORF">BJ987_002669</name>
</gene>
<dbReference type="RefSeq" id="WP_209888940.1">
    <property type="nucleotide sequence ID" value="NZ_JAGGMR010000001.1"/>
</dbReference>
<dbReference type="Gene3D" id="3.60.110.10">
    <property type="entry name" value="Carbon-nitrogen hydrolase"/>
    <property type="match status" value="1"/>
</dbReference>
<keyword evidence="7 10" id="KW-0012">Acyltransferase</keyword>
<evidence type="ECO:0000259" key="9">
    <source>
        <dbReference type="PROSITE" id="PS50263"/>
    </source>
</evidence>
<dbReference type="InterPro" id="IPR003010">
    <property type="entry name" value="C-N_Hydrolase"/>
</dbReference>
<feature type="transmembrane region" description="Helical" evidence="8">
    <location>
        <begin position="38"/>
        <end position="54"/>
    </location>
</feature>
<keyword evidence="2" id="KW-1003">Cell membrane</keyword>
<comment type="caution">
    <text evidence="10">The sequence shown here is derived from an EMBL/GenBank/DDBJ whole genome shotgun (WGS) entry which is preliminary data.</text>
</comment>
<feature type="domain" description="CN hydrolase" evidence="9">
    <location>
        <begin position="227"/>
        <end position="446"/>
    </location>
</feature>
<comment type="subcellular location">
    <subcellularLocation>
        <location evidence="1">Cell membrane</location>
        <topology evidence="1">Multi-pass membrane protein</topology>
    </subcellularLocation>
</comment>
<feature type="transmembrane region" description="Helical" evidence="8">
    <location>
        <begin position="459"/>
        <end position="479"/>
    </location>
</feature>
<accession>A0ABS4QDJ7</accession>
<dbReference type="InterPro" id="IPR045378">
    <property type="entry name" value="LNT_N"/>
</dbReference>
<dbReference type="PROSITE" id="PS50263">
    <property type="entry name" value="CN_HYDROLASE"/>
    <property type="match status" value="1"/>
</dbReference>
<dbReference type="Pfam" id="PF00795">
    <property type="entry name" value="CN_hydrolase"/>
    <property type="match status" value="1"/>
</dbReference>
<evidence type="ECO:0000256" key="3">
    <source>
        <dbReference type="ARBA" id="ARBA00022679"/>
    </source>
</evidence>
<keyword evidence="6 8" id="KW-0472">Membrane</keyword>
<evidence type="ECO:0000256" key="6">
    <source>
        <dbReference type="ARBA" id="ARBA00023136"/>
    </source>
</evidence>
<dbReference type="Pfam" id="PF20154">
    <property type="entry name" value="LNT_N"/>
    <property type="match status" value="1"/>
</dbReference>
<evidence type="ECO:0000256" key="5">
    <source>
        <dbReference type="ARBA" id="ARBA00022989"/>
    </source>
</evidence>
<evidence type="ECO:0000256" key="2">
    <source>
        <dbReference type="ARBA" id="ARBA00022475"/>
    </source>
</evidence>
<feature type="transmembrane region" description="Helical" evidence="8">
    <location>
        <begin position="123"/>
        <end position="150"/>
    </location>
</feature>
<keyword evidence="5 8" id="KW-1133">Transmembrane helix</keyword>
<evidence type="ECO:0000313" key="10">
    <source>
        <dbReference type="EMBL" id="MBP2189768.1"/>
    </source>
</evidence>
<dbReference type="EC" id="2.3.1.-" evidence="10"/>
<sequence length="483" mass="51475">MTIPSAGDLEGRTMKWWWVAGAAMVSALLWRFGFGLTPTPGLALLAPLPVLLVAPRVSGRVTFGIGLGSWLAGALISFWSYLVVTLEQPVPTAAALIGVSALVYGGAVTLWRTLLLRGRVGLAVLALPAVWVAFEFLLALTELFGAWWSIAYTQAAVLPLIQTAALTGPWGLSFLILLVPAAIAVLSAPAVTRPQRVRIGASAAAVLVAVAAFGFWQLALPRPENSVRVGLLAVAQPPEYVPVDSAAGRDMIQRVVTEVERLADRGAQVVVLPEKAWRAEESTLPVLAAPLTEVATRRNIDIVAGLISTRDGRSVNAAIAYPSGVEYAKHYLIAGLEDELRPGSAWQQVPGRPWALAVCFDLDRPALVRENARRGATMMLVPALDFTVDAWLHSRMAILRGVESGVAVARAPQLGEHVASDARGRIHATARTDVSVTRSALATLPLTESRTVYARFGNWFGWLCVALGAIVLLVVAVGGKRRS</sequence>
<dbReference type="Proteomes" id="UP001519325">
    <property type="component" value="Unassembled WGS sequence"/>
</dbReference>
<feature type="transmembrane region" description="Helical" evidence="8">
    <location>
        <begin position="170"/>
        <end position="192"/>
    </location>
</feature>
<evidence type="ECO:0000256" key="7">
    <source>
        <dbReference type="ARBA" id="ARBA00023315"/>
    </source>
</evidence>
<feature type="transmembrane region" description="Helical" evidence="8">
    <location>
        <begin position="90"/>
        <end position="111"/>
    </location>
</feature>
<feature type="transmembrane region" description="Helical" evidence="8">
    <location>
        <begin position="199"/>
        <end position="219"/>
    </location>
</feature>
<proteinExistence type="predicted"/>
<keyword evidence="4 8" id="KW-0812">Transmembrane</keyword>